<sequence>MAPMSRTSEGIGKGLAVGVLAAAAIGGAAAPQALAAPAGEWQVVGSAAGTEGLDPVLAVAYTLAENAAHAEEVPLWINSGHRSYAEQQAMWEDGIATYGSPEEARRWVLPPEESTHVAGRAVDVGPQEGAQWLEEHGYRWGLCRTYSNEWWHFEIATVPGGACPAPRADASER</sequence>
<gene>
    <name evidence="3" type="ORF">FB390_3905</name>
</gene>
<evidence type="ECO:0000259" key="2">
    <source>
        <dbReference type="Pfam" id="PF02557"/>
    </source>
</evidence>
<dbReference type="AlphaFoldDB" id="A0A543FEF4"/>
<reference evidence="3 4" key="1">
    <citation type="submission" date="2019-06" db="EMBL/GenBank/DDBJ databases">
        <title>Sequencing the genomes of 1000 actinobacteria strains.</title>
        <authorList>
            <person name="Klenk H.-P."/>
        </authorList>
    </citation>
    <scope>NUCLEOTIDE SEQUENCE [LARGE SCALE GENOMIC DNA]</scope>
    <source>
        <strain evidence="3 4">DSM 103495</strain>
    </source>
</reference>
<keyword evidence="4" id="KW-1185">Reference proteome</keyword>
<keyword evidence="3" id="KW-0645">Protease</keyword>
<dbReference type="GO" id="GO:0006508">
    <property type="term" value="P:proteolysis"/>
    <property type="evidence" value="ECO:0007669"/>
    <property type="project" value="InterPro"/>
</dbReference>
<dbReference type="PANTHER" id="PTHR34385:SF1">
    <property type="entry name" value="PEPTIDOGLYCAN L-ALANYL-D-GLUTAMATE ENDOPEPTIDASE CWLK"/>
    <property type="match status" value="1"/>
</dbReference>
<proteinExistence type="predicted"/>
<dbReference type="GO" id="GO:0004180">
    <property type="term" value="F:carboxypeptidase activity"/>
    <property type="evidence" value="ECO:0007669"/>
    <property type="project" value="UniProtKB-KW"/>
</dbReference>
<keyword evidence="3" id="KW-0378">Hydrolase</keyword>
<evidence type="ECO:0000313" key="4">
    <source>
        <dbReference type="Proteomes" id="UP000316331"/>
    </source>
</evidence>
<dbReference type="InterPro" id="IPR003709">
    <property type="entry name" value="VanY-like_core_dom"/>
</dbReference>
<comment type="caution">
    <text evidence="3">The sequence shown here is derived from an EMBL/GenBank/DDBJ whole genome shotgun (WGS) entry which is preliminary data.</text>
</comment>
<dbReference type="EMBL" id="VFPG01000001">
    <property type="protein sequence ID" value="TQM32227.1"/>
    <property type="molecule type" value="Genomic_DNA"/>
</dbReference>
<dbReference type="Gene3D" id="3.30.1380.10">
    <property type="match status" value="1"/>
</dbReference>
<keyword evidence="1" id="KW-0732">Signal</keyword>
<feature type="chain" id="PRO_5022138238" evidence="1">
    <location>
        <begin position="36"/>
        <end position="173"/>
    </location>
</feature>
<protein>
    <submittedName>
        <fullName evidence="3">D-alanyl-D-alanine carboxypeptidase-like protein</fullName>
    </submittedName>
</protein>
<evidence type="ECO:0000313" key="3">
    <source>
        <dbReference type="EMBL" id="TQM32227.1"/>
    </source>
</evidence>
<feature type="signal peptide" evidence="1">
    <location>
        <begin position="1"/>
        <end position="35"/>
    </location>
</feature>
<dbReference type="Proteomes" id="UP000316331">
    <property type="component" value="Unassembled WGS sequence"/>
</dbReference>
<feature type="domain" description="D-alanyl-D-alanine carboxypeptidase-like core" evidence="2">
    <location>
        <begin position="55"/>
        <end position="138"/>
    </location>
</feature>
<evidence type="ECO:0000256" key="1">
    <source>
        <dbReference type="SAM" id="SignalP"/>
    </source>
</evidence>
<organism evidence="3 4">
    <name type="scientific">Nocardia bhagyanarayanae</name>
    <dbReference type="NCBI Taxonomy" id="1215925"/>
    <lineage>
        <taxon>Bacteria</taxon>
        <taxon>Bacillati</taxon>
        <taxon>Actinomycetota</taxon>
        <taxon>Actinomycetes</taxon>
        <taxon>Mycobacteriales</taxon>
        <taxon>Nocardiaceae</taxon>
        <taxon>Nocardia</taxon>
    </lineage>
</organism>
<dbReference type="SUPFAM" id="SSF55166">
    <property type="entry name" value="Hedgehog/DD-peptidase"/>
    <property type="match status" value="1"/>
</dbReference>
<dbReference type="CDD" id="cd14846">
    <property type="entry name" value="Peptidase_M15_like"/>
    <property type="match status" value="1"/>
</dbReference>
<name>A0A543FEF4_9NOCA</name>
<dbReference type="Pfam" id="PF02557">
    <property type="entry name" value="VanY"/>
    <property type="match status" value="1"/>
</dbReference>
<dbReference type="PANTHER" id="PTHR34385">
    <property type="entry name" value="D-ALANYL-D-ALANINE CARBOXYPEPTIDASE"/>
    <property type="match status" value="1"/>
</dbReference>
<dbReference type="InterPro" id="IPR009045">
    <property type="entry name" value="Zn_M74/Hedgehog-like"/>
</dbReference>
<dbReference type="InterPro" id="IPR052179">
    <property type="entry name" value="DD-CPase-like"/>
</dbReference>
<keyword evidence="3" id="KW-0121">Carboxypeptidase</keyword>
<accession>A0A543FEF4</accession>